<comment type="caution">
    <text evidence="1">The sequence shown here is derived from an EMBL/GenBank/DDBJ whole genome shotgun (WGS) entry which is preliminary data.</text>
</comment>
<dbReference type="SUPFAM" id="SSF54292">
    <property type="entry name" value="2Fe-2S ferredoxin-like"/>
    <property type="match status" value="1"/>
</dbReference>
<reference evidence="1" key="1">
    <citation type="submission" date="2023-06" db="EMBL/GenBank/DDBJ databases">
        <title>Genome sequence of Nocardioides sp. SOB44.</title>
        <authorList>
            <person name="Zhang G."/>
        </authorList>
    </citation>
    <scope>NUCLEOTIDE SEQUENCE</scope>
    <source>
        <strain evidence="1">SOB44</strain>
    </source>
</reference>
<organism evidence="1 2">
    <name type="scientific">Nocardioides cremeus</name>
    <dbReference type="NCBI Taxonomy" id="3058044"/>
    <lineage>
        <taxon>Bacteria</taxon>
        <taxon>Bacillati</taxon>
        <taxon>Actinomycetota</taxon>
        <taxon>Actinomycetes</taxon>
        <taxon>Propionibacteriales</taxon>
        <taxon>Nocardioidaceae</taxon>
        <taxon>Nocardioides</taxon>
    </lineage>
</organism>
<gene>
    <name evidence="1" type="ORF">QWJ41_21225</name>
</gene>
<evidence type="ECO:0000313" key="1">
    <source>
        <dbReference type="EMBL" id="MDO3398246.1"/>
    </source>
</evidence>
<dbReference type="Proteomes" id="UP001168363">
    <property type="component" value="Unassembled WGS sequence"/>
</dbReference>
<accession>A0ABT8TWK3</accession>
<name>A0ABT8TWK3_9ACTN</name>
<evidence type="ECO:0000313" key="2">
    <source>
        <dbReference type="Proteomes" id="UP001168363"/>
    </source>
</evidence>
<sequence>MRLLEGEVKMAHNDVLDDEDLADGIRLACQSHPVTDSVRATYH</sequence>
<proteinExistence type="predicted"/>
<dbReference type="EMBL" id="JAULSC010000305">
    <property type="protein sequence ID" value="MDO3398246.1"/>
    <property type="molecule type" value="Genomic_DNA"/>
</dbReference>
<dbReference type="Gene3D" id="3.10.20.30">
    <property type="match status" value="1"/>
</dbReference>
<dbReference type="CDD" id="cd00207">
    <property type="entry name" value="fer2"/>
    <property type="match status" value="1"/>
</dbReference>
<dbReference type="InterPro" id="IPR012675">
    <property type="entry name" value="Beta-grasp_dom_sf"/>
</dbReference>
<dbReference type="RefSeq" id="WP_302710487.1">
    <property type="nucleotide sequence ID" value="NZ_JAULSC010000305.1"/>
</dbReference>
<protein>
    <submittedName>
        <fullName evidence="1">2Fe-2S iron-sulfur cluster binding domain-containing protein</fullName>
    </submittedName>
</protein>
<dbReference type="InterPro" id="IPR036010">
    <property type="entry name" value="2Fe-2S_ferredoxin-like_sf"/>
</dbReference>
<keyword evidence="2" id="KW-1185">Reference proteome</keyword>
<dbReference type="InterPro" id="IPR001041">
    <property type="entry name" value="2Fe-2S_ferredoxin-type"/>
</dbReference>